<evidence type="ECO:0000313" key="1">
    <source>
        <dbReference type="EMBL" id="ERF60092.1"/>
    </source>
</evidence>
<gene>
    <name evidence="2" type="ORF">HMPREF0860_1839</name>
    <name evidence="1" type="ORF">HMPREF1325_0431</name>
</gene>
<proteinExistence type="predicted"/>
<dbReference type="EMBL" id="AUZJ01000049">
    <property type="protein sequence ID" value="ERF60092.1"/>
    <property type="molecule type" value="Genomic_DNA"/>
</dbReference>
<evidence type="ECO:0000313" key="3">
    <source>
        <dbReference type="Proteomes" id="UP000016412"/>
    </source>
</evidence>
<evidence type="ECO:0000313" key="4">
    <source>
        <dbReference type="Proteomes" id="UP000016646"/>
    </source>
</evidence>
<dbReference type="Proteomes" id="UP000016412">
    <property type="component" value="Unassembled WGS sequence"/>
</dbReference>
<dbReference type="Proteomes" id="UP000016646">
    <property type="component" value="Unassembled WGS sequence"/>
</dbReference>
<keyword evidence="4" id="KW-1185">Reference proteome</keyword>
<dbReference type="eggNOG" id="COG3636">
    <property type="taxonomic scope" value="Bacteria"/>
</dbReference>
<organism evidence="1 3">
    <name type="scientific">Treponema socranskii subsp. socranskii VPI DR56BR1116 = ATCC 35536</name>
    <dbReference type="NCBI Taxonomy" id="1125725"/>
    <lineage>
        <taxon>Bacteria</taxon>
        <taxon>Pseudomonadati</taxon>
        <taxon>Spirochaetota</taxon>
        <taxon>Spirochaetia</taxon>
        <taxon>Spirochaetales</taxon>
        <taxon>Treponemataceae</taxon>
        <taxon>Treponema</taxon>
    </lineage>
</organism>
<dbReference type="AlphaFoldDB" id="U1F7W0"/>
<dbReference type="PANTHER" id="PTHR40275:SF1">
    <property type="entry name" value="SSL7038 PROTEIN"/>
    <property type="match status" value="1"/>
</dbReference>
<reference evidence="3 4" key="1">
    <citation type="submission" date="2013-08" db="EMBL/GenBank/DDBJ databases">
        <authorList>
            <person name="Durkin A.S."/>
            <person name="Haft D.R."/>
            <person name="McCorrison J."/>
            <person name="Torralba M."/>
            <person name="Gillis M."/>
            <person name="Haft D.H."/>
            <person name="Methe B."/>
            <person name="Sutton G."/>
            <person name="Nelson K.E."/>
        </authorList>
    </citation>
    <scope>NUCLEOTIDE SEQUENCE [LARGE SCALE GENOMIC DNA]</scope>
    <source>
        <strain evidence="2 4">ATCC 35536</strain>
        <strain evidence="1 3">VPI DR56BR1116</strain>
    </source>
</reference>
<dbReference type="NCBIfam" id="TIGR02684">
    <property type="entry name" value="dnstrm_HI1420"/>
    <property type="match status" value="1"/>
</dbReference>
<dbReference type="InterPro" id="IPR014057">
    <property type="entry name" value="HI1420"/>
</dbReference>
<dbReference type="PATRIC" id="fig|1125725.3.peg.1957"/>
<dbReference type="GeneID" id="95567088"/>
<accession>U1F7W0</accession>
<dbReference type="SUPFAM" id="SSF47413">
    <property type="entry name" value="lambda repressor-like DNA-binding domains"/>
    <property type="match status" value="1"/>
</dbReference>
<dbReference type="EMBL" id="AVQI01000079">
    <property type="protein sequence ID" value="ERJ98936.1"/>
    <property type="molecule type" value="Genomic_DNA"/>
</dbReference>
<dbReference type="GO" id="GO:0003677">
    <property type="term" value="F:DNA binding"/>
    <property type="evidence" value="ECO:0007669"/>
    <property type="project" value="InterPro"/>
</dbReference>
<dbReference type="Pfam" id="PF21716">
    <property type="entry name" value="dnstrm_HI1420"/>
    <property type="match status" value="1"/>
</dbReference>
<comment type="caution">
    <text evidence="1">The sequence shown here is derived from an EMBL/GenBank/DDBJ whole genome shotgun (WGS) entry which is preliminary data.</text>
</comment>
<evidence type="ECO:0000313" key="2">
    <source>
        <dbReference type="EMBL" id="ERJ98936.1"/>
    </source>
</evidence>
<sequence length="97" mass="10699">MEKLTEFDMAEYLDTEELQKGYLDYNAKEGTPEDLLRAINAVARARGMTKTAKEAGITRDGLYKALAPEANPAFSTVFNILHAIGYTLTPTPIAKTM</sequence>
<dbReference type="InterPro" id="IPR010982">
    <property type="entry name" value="Lambda_DNA-bd_dom_sf"/>
</dbReference>
<protein>
    <submittedName>
        <fullName evidence="1 2">Addiction module antidote protein</fullName>
    </submittedName>
</protein>
<name>U1F7W0_TRESO</name>
<dbReference type="RefSeq" id="WP_021330949.1">
    <property type="nucleotide sequence ID" value="NZ_AUZJ01000049.1"/>
</dbReference>
<dbReference type="OrthoDB" id="9798416at2"/>
<dbReference type="PANTHER" id="PTHR40275">
    <property type="entry name" value="SSL7038 PROTEIN"/>
    <property type="match status" value="1"/>
</dbReference>